<sequence length="284" mass="29885">MRITTDDGVGLAVHVTGPTDVDDGPGPPILFVHEFGGDHRSWDPQVADLSRAHRCVTYDARGYPPSDVPTEPAAYSQDRAVADALAVLDATGTERAVVVGNSMGGFATLHLGLRHPERCLGLVVAGCGYGAAPEHADAFRADALALADAYDRVGAAAVAAEYGHRPARQALRRRDPAAHEQHLRILAEHDPVGSALTMRGVQAARPSLFDLRADLATMPVPTLLLVGDEDAEAIDANLMLRGTLPDAGLAVLPRAGHLTNLEDPRLFDHLVRTFVAGLGGSSTA</sequence>
<evidence type="ECO:0000256" key="1">
    <source>
        <dbReference type="ARBA" id="ARBA00022801"/>
    </source>
</evidence>
<dbReference type="GO" id="GO:0016787">
    <property type="term" value="F:hydrolase activity"/>
    <property type="evidence" value="ECO:0007669"/>
    <property type="project" value="UniProtKB-KW"/>
</dbReference>
<name>A0ABV9RPT3_9PSEU</name>
<keyword evidence="1 3" id="KW-0378">Hydrolase</keyword>
<dbReference type="Proteomes" id="UP001595909">
    <property type="component" value="Unassembled WGS sequence"/>
</dbReference>
<dbReference type="PANTHER" id="PTHR43798">
    <property type="entry name" value="MONOACYLGLYCEROL LIPASE"/>
    <property type="match status" value="1"/>
</dbReference>
<evidence type="ECO:0000259" key="2">
    <source>
        <dbReference type="Pfam" id="PF00561"/>
    </source>
</evidence>
<dbReference type="RefSeq" id="WP_274187015.1">
    <property type="nucleotide sequence ID" value="NZ_BAABHN010000049.1"/>
</dbReference>
<comment type="caution">
    <text evidence="3">The sequence shown here is derived from an EMBL/GenBank/DDBJ whole genome shotgun (WGS) entry which is preliminary data.</text>
</comment>
<dbReference type="Pfam" id="PF00561">
    <property type="entry name" value="Abhydrolase_1"/>
    <property type="match status" value="1"/>
</dbReference>
<evidence type="ECO:0000313" key="4">
    <source>
        <dbReference type="Proteomes" id="UP001595909"/>
    </source>
</evidence>
<dbReference type="SUPFAM" id="SSF53474">
    <property type="entry name" value="alpha/beta-Hydrolases"/>
    <property type="match status" value="1"/>
</dbReference>
<dbReference type="InterPro" id="IPR050266">
    <property type="entry name" value="AB_hydrolase_sf"/>
</dbReference>
<dbReference type="InterPro" id="IPR000073">
    <property type="entry name" value="AB_hydrolase_1"/>
</dbReference>
<reference evidence="4" key="1">
    <citation type="journal article" date="2019" name="Int. J. Syst. Evol. Microbiol.">
        <title>The Global Catalogue of Microorganisms (GCM) 10K type strain sequencing project: providing services to taxonomists for standard genome sequencing and annotation.</title>
        <authorList>
            <consortium name="The Broad Institute Genomics Platform"/>
            <consortium name="The Broad Institute Genome Sequencing Center for Infectious Disease"/>
            <person name="Wu L."/>
            <person name="Ma J."/>
        </authorList>
    </citation>
    <scope>NUCLEOTIDE SEQUENCE [LARGE SCALE GENOMIC DNA]</scope>
    <source>
        <strain evidence="4">CCUG 50347</strain>
    </source>
</reference>
<organism evidence="3 4">
    <name type="scientific">Actinomycetospora chibensis</name>
    <dbReference type="NCBI Taxonomy" id="663606"/>
    <lineage>
        <taxon>Bacteria</taxon>
        <taxon>Bacillati</taxon>
        <taxon>Actinomycetota</taxon>
        <taxon>Actinomycetes</taxon>
        <taxon>Pseudonocardiales</taxon>
        <taxon>Pseudonocardiaceae</taxon>
        <taxon>Actinomycetospora</taxon>
    </lineage>
</organism>
<feature type="domain" description="AB hydrolase-1" evidence="2">
    <location>
        <begin position="27"/>
        <end position="264"/>
    </location>
</feature>
<keyword evidence="4" id="KW-1185">Reference proteome</keyword>
<evidence type="ECO:0000313" key="3">
    <source>
        <dbReference type="EMBL" id="MFC4835311.1"/>
    </source>
</evidence>
<dbReference type="PANTHER" id="PTHR43798:SF31">
    <property type="entry name" value="AB HYDROLASE SUPERFAMILY PROTEIN YCLE"/>
    <property type="match status" value="1"/>
</dbReference>
<dbReference type="EMBL" id="JBHSIM010000049">
    <property type="protein sequence ID" value="MFC4835311.1"/>
    <property type="molecule type" value="Genomic_DNA"/>
</dbReference>
<dbReference type="PRINTS" id="PR00111">
    <property type="entry name" value="ABHYDROLASE"/>
</dbReference>
<dbReference type="InterPro" id="IPR029058">
    <property type="entry name" value="AB_hydrolase_fold"/>
</dbReference>
<proteinExistence type="predicted"/>
<protein>
    <submittedName>
        <fullName evidence="3">Alpha/beta fold hydrolase</fullName>
    </submittedName>
</protein>
<gene>
    <name evidence="3" type="ORF">ACFPEL_23075</name>
</gene>
<accession>A0ABV9RPT3</accession>
<dbReference type="Gene3D" id="3.40.50.1820">
    <property type="entry name" value="alpha/beta hydrolase"/>
    <property type="match status" value="1"/>
</dbReference>